<proteinExistence type="predicted"/>
<gene>
    <name evidence="1" type="ORF">LPB140_10165</name>
</gene>
<dbReference type="KEGG" id="sphl:LPB140_10165"/>
<dbReference type="AlphaFoldDB" id="A0A1L3JD86"/>
<organism evidence="1 2">
    <name type="scientific">Sphingorhabdus lutea</name>
    <dbReference type="NCBI Taxonomy" id="1913578"/>
    <lineage>
        <taxon>Bacteria</taxon>
        <taxon>Pseudomonadati</taxon>
        <taxon>Pseudomonadota</taxon>
        <taxon>Alphaproteobacteria</taxon>
        <taxon>Sphingomonadales</taxon>
        <taxon>Sphingomonadaceae</taxon>
        <taxon>Sphingorhabdus</taxon>
    </lineage>
</organism>
<dbReference type="Pfam" id="PF11639">
    <property type="entry name" value="HapK"/>
    <property type="match status" value="1"/>
</dbReference>
<sequence length="104" mass="12063">MQYLMIRYKLKNGVKHSEFENWVRTSDYPQMRGLSRVSSFNTYRTDALLMGEGVPSQDYFEIFAINDLTGFTSEDMPGDIVQSVMGEFMNWVDNPEFTIANLVE</sequence>
<dbReference type="Gene3D" id="3.30.70.100">
    <property type="match status" value="1"/>
</dbReference>
<dbReference type="InterPro" id="IPR021667">
    <property type="entry name" value="HapK"/>
</dbReference>
<dbReference type="OrthoDB" id="4731620at2"/>
<accession>A0A1L3JD86</accession>
<dbReference type="RefSeq" id="WP_072559740.1">
    <property type="nucleotide sequence ID" value="NZ_CP018154.1"/>
</dbReference>
<dbReference type="EMBL" id="CP018154">
    <property type="protein sequence ID" value="APG63088.1"/>
    <property type="molecule type" value="Genomic_DNA"/>
</dbReference>
<protein>
    <submittedName>
        <fullName evidence="1">REDY-like protein HapK</fullName>
    </submittedName>
</protein>
<evidence type="ECO:0000313" key="1">
    <source>
        <dbReference type="EMBL" id="APG63088.1"/>
    </source>
</evidence>
<name>A0A1L3JD86_9SPHN</name>
<reference evidence="1 2" key="1">
    <citation type="submission" date="2016-11" db="EMBL/GenBank/DDBJ databases">
        <title>Sphingorhabdus sp. LPB0140, isolated from marine environment.</title>
        <authorList>
            <person name="Kim E."/>
            <person name="Yi H."/>
        </authorList>
    </citation>
    <scope>NUCLEOTIDE SEQUENCE [LARGE SCALE GENOMIC DNA]</scope>
    <source>
        <strain evidence="1 2">LPB0140</strain>
    </source>
</reference>
<keyword evidence="2" id="KW-1185">Reference proteome</keyword>
<evidence type="ECO:0000313" key="2">
    <source>
        <dbReference type="Proteomes" id="UP000242561"/>
    </source>
</evidence>
<dbReference type="Proteomes" id="UP000242561">
    <property type="component" value="Chromosome"/>
</dbReference>